<dbReference type="HOGENOM" id="CLU_2177174_0_0_1"/>
<evidence type="ECO:0000313" key="2">
    <source>
        <dbReference type="EMBL" id="KIJ32116.1"/>
    </source>
</evidence>
<dbReference type="Proteomes" id="UP000054279">
    <property type="component" value="Unassembled WGS sequence"/>
</dbReference>
<evidence type="ECO:0000313" key="1">
    <source>
        <dbReference type="EMBL" id="KIJ25343.1"/>
    </source>
</evidence>
<accession>A0A0C9V3U9</accession>
<reference evidence="2 3" key="1">
    <citation type="submission" date="2014-06" db="EMBL/GenBank/DDBJ databases">
        <title>Evolutionary Origins and Diversification of the Mycorrhizal Mutualists.</title>
        <authorList>
            <consortium name="DOE Joint Genome Institute"/>
            <consortium name="Mycorrhizal Genomics Consortium"/>
            <person name="Kohler A."/>
            <person name="Kuo A."/>
            <person name="Nagy L.G."/>
            <person name="Floudas D."/>
            <person name="Copeland A."/>
            <person name="Barry K.W."/>
            <person name="Cichocki N."/>
            <person name="Veneault-Fourrey C."/>
            <person name="LaButti K."/>
            <person name="Lindquist E.A."/>
            <person name="Lipzen A."/>
            <person name="Lundell T."/>
            <person name="Morin E."/>
            <person name="Murat C."/>
            <person name="Riley R."/>
            <person name="Ohm R."/>
            <person name="Sun H."/>
            <person name="Tunlid A."/>
            <person name="Henrissat B."/>
            <person name="Grigoriev I.V."/>
            <person name="Hibbett D.S."/>
            <person name="Martin F."/>
        </authorList>
    </citation>
    <scope>NUCLEOTIDE SEQUENCE [LARGE SCALE GENOMIC DNA]</scope>
    <source>
        <strain evidence="2 3">SS14</strain>
    </source>
</reference>
<dbReference type="AlphaFoldDB" id="A0A0C9V3U9"/>
<keyword evidence="3" id="KW-1185">Reference proteome</keyword>
<proteinExistence type="predicted"/>
<feature type="non-terminal residue" evidence="2">
    <location>
        <position position="110"/>
    </location>
</feature>
<dbReference type="EMBL" id="KN837231">
    <property type="protein sequence ID" value="KIJ32116.1"/>
    <property type="molecule type" value="Genomic_DNA"/>
</dbReference>
<name>A0A0C9V3U9_SPHS4</name>
<gene>
    <name evidence="2" type="ORF">M422DRAFT_35932</name>
    <name evidence="1" type="ORF">M422DRAFT_38826</name>
</gene>
<protein>
    <submittedName>
        <fullName evidence="2">Uncharacterized protein</fullName>
    </submittedName>
</protein>
<evidence type="ECO:0000313" key="3">
    <source>
        <dbReference type="Proteomes" id="UP000054279"/>
    </source>
</evidence>
<sequence>MVDNRVDQEEEAKEAAHQRSLWVYFSLDGRHVLPVVCQSYSRPGCHIRTQSFSGSWSGQLEATSLAGNPIVIPVGRPESGNTSLIPNLCKSRGSIWADTGRPYSIISRPH</sequence>
<organism evidence="2 3">
    <name type="scientific">Sphaerobolus stellatus (strain SS14)</name>
    <dbReference type="NCBI Taxonomy" id="990650"/>
    <lineage>
        <taxon>Eukaryota</taxon>
        <taxon>Fungi</taxon>
        <taxon>Dikarya</taxon>
        <taxon>Basidiomycota</taxon>
        <taxon>Agaricomycotina</taxon>
        <taxon>Agaricomycetes</taxon>
        <taxon>Phallomycetidae</taxon>
        <taxon>Geastrales</taxon>
        <taxon>Sphaerobolaceae</taxon>
        <taxon>Sphaerobolus</taxon>
    </lineage>
</organism>
<dbReference type="EMBL" id="KN837420">
    <property type="protein sequence ID" value="KIJ25343.1"/>
    <property type="molecule type" value="Genomic_DNA"/>
</dbReference>